<comment type="pathway">
    <text evidence="2">Glycolipid biosynthesis; glycosylphosphatidylinositol-anchor biosynthesis.</text>
</comment>
<dbReference type="AlphaFoldDB" id="A0A5C3KI29"/>
<keyword evidence="6 11" id="KW-0812">Transmembrane</keyword>
<feature type="signal peptide" evidence="12">
    <location>
        <begin position="1"/>
        <end position="25"/>
    </location>
</feature>
<evidence type="ECO:0000256" key="10">
    <source>
        <dbReference type="ARBA" id="ARBA00038466"/>
    </source>
</evidence>
<evidence type="ECO:0000256" key="9">
    <source>
        <dbReference type="ARBA" id="ARBA00023136"/>
    </source>
</evidence>
<proteinExistence type="inferred from homology"/>
<dbReference type="GO" id="GO:0006506">
    <property type="term" value="P:GPI anchor biosynthetic process"/>
    <property type="evidence" value="ECO:0007669"/>
    <property type="project" value="UniProtKB-KW"/>
</dbReference>
<reference evidence="13 14" key="1">
    <citation type="journal article" date="2019" name="Nat. Ecol. Evol.">
        <title>Megaphylogeny resolves global patterns of mushroom evolution.</title>
        <authorList>
            <person name="Varga T."/>
            <person name="Krizsan K."/>
            <person name="Foldi C."/>
            <person name="Dima B."/>
            <person name="Sanchez-Garcia M."/>
            <person name="Sanchez-Ramirez S."/>
            <person name="Szollosi G.J."/>
            <person name="Szarkandi J.G."/>
            <person name="Papp V."/>
            <person name="Albert L."/>
            <person name="Andreopoulos W."/>
            <person name="Angelini C."/>
            <person name="Antonin V."/>
            <person name="Barry K.W."/>
            <person name="Bougher N.L."/>
            <person name="Buchanan P."/>
            <person name="Buyck B."/>
            <person name="Bense V."/>
            <person name="Catcheside P."/>
            <person name="Chovatia M."/>
            <person name="Cooper J."/>
            <person name="Damon W."/>
            <person name="Desjardin D."/>
            <person name="Finy P."/>
            <person name="Geml J."/>
            <person name="Haridas S."/>
            <person name="Hughes K."/>
            <person name="Justo A."/>
            <person name="Karasinski D."/>
            <person name="Kautmanova I."/>
            <person name="Kiss B."/>
            <person name="Kocsube S."/>
            <person name="Kotiranta H."/>
            <person name="LaButti K.M."/>
            <person name="Lechner B.E."/>
            <person name="Liimatainen K."/>
            <person name="Lipzen A."/>
            <person name="Lukacs Z."/>
            <person name="Mihaltcheva S."/>
            <person name="Morgado L.N."/>
            <person name="Niskanen T."/>
            <person name="Noordeloos M.E."/>
            <person name="Ohm R.A."/>
            <person name="Ortiz-Santana B."/>
            <person name="Ovrebo C."/>
            <person name="Racz N."/>
            <person name="Riley R."/>
            <person name="Savchenko A."/>
            <person name="Shiryaev A."/>
            <person name="Soop K."/>
            <person name="Spirin V."/>
            <person name="Szebenyi C."/>
            <person name="Tomsovsky M."/>
            <person name="Tulloss R.E."/>
            <person name="Uehling J."/>
            <person name="Grigoriev I.V."/>
            <person name="Vagvolgyi C."/>
            <person name="Papp T."/>
            <person name="Martin F.M."/>
            <person name="Miettinen O."/>
            <person name="Hibbett D.S."/>
            <person name="Nagy L.G."/>
        </authorList>
    </citation>
    <scope>NUCLEOTIDE SEQUENCE [LARGE SCALE GENOMIC DNA]</scope>
    <source>
        <strain evidence="13 14">CBS 121175</strain>
    </source>
</reference>
<keyword evidence="5 13" id="KW-0808">Transferase</keyword>
<evidence type="ECO:0000256" key="12">
    <source>
        <dbReference type="SAM" id="SignalP"/>
    </source>
</evidence>
<organism evidence="13 14">
    <name type="scientific">Coprinopsis marcescibilis</name>
    <name type="common">Agaric fungus</name>
    <name type="synonym">Psathyrella marcescibilis</name>
    <dbReference type="NCBI Taxonomy" id="230819"/>
    <lineage>
        <taxon>Eukaryota</taxon>
        <taxon>Fungi</taxon>
        <taxon>Dikarya</taxon>
        <taxon>Basidiomycota</taxon>
        <taxon>Agaricomycotina</taxon>
        <taxon>Agaricomycetes</taxon>
        <taxon>Agaricomycetidae</taxon>
        <taxon>Agaricales</taxon>
        <taxon>Agaricineae</taxon>
        <taxon>Psathyrellaceae</taxon>
        <taxon>Coprinopsis</taxon>
    </lineage>
</organism>
<dbReference type="InterPro" id="IPR005599">
    <property type="entry name" value="GPI_mannosylTrfase"/>
</dbReference>
<dbReference type="GO" id="GO:0000026">
    <property type="term" value="F:alpha-1,2-mannosyltransferase activity"/>
    <property type="evidence" value="ECO:0007669"/>
    <property type="project" value="TreeGrafter"/>
</dbReference>
<keyword evidence="8 11" id="KW-1133">Transmembrane helix</keyword>
<evidence type="ECO:0000256" key="3">
    <source>
        <dbReference type="ARBA" id="ARBA00022502"/>
    </source>
</evidence>
<evidence type="ECO:0000256" key="5">
    <source>
        <dbReference type="ARBA" id="ARBA00022679"/>
    </source>
</evidence>
<dbReference type="GO" id="GO:0005789">
    <property type="term" value="C:endoplasmic reticulum membrane"/>
    <property type="evidence" value="ECO:0007669"/>
    <property type="project" value="UniProtKB-SubCell"/>
</dbReference>
<comment type="similarity">
    <text evidence="10">Belongs to the glycosyltransferase 22 family. PIGZ subfamily.</text>
</comment>
<evidence type="ECO:0000256" key="2">
    <source>
        <dbReference type="ARBA" id="ARBA00004687"/>
    </source>
</evidence>
<dbReference type="PANTHER" id="PTHR22760:SF3">
    <property type="entry name" value="GPI MANNOSYLTRANSFERASE 4"/>
    <property type="match status" value="1"/>
</dbReference>
<dbReference type="EMBL" id="ML210321">
    <property type="protein sequence ID" value="TFK19879.1"/>
    <property type="molecule type" value="Genomic_DNA"/>
</dbReference>
<evidence type="ECO:0000313" key="13">
    <source>
        <dbReference type="EMBL" id="TFK19879.1"/>
    </source>
</evidence>
<keyword evidence="9 11" id="KW-0472">Membrane</keyword>
<evidence type="ECO:0000256" key="8">
    <source>
        <dbReference type="ARBA" id="ARBA00022989"/>
    </source>
</evidence>
<accession>A0A5C3KI29</accession>
<evidence type="ECO:0000256" key="6">
    <source>
        <dbReference type="ARBA" id="ARBA00022692"/>
    </source>
</evidence>
<dbReference type="OrthoDB" id="10066429at2759"/>
<protein>
    <recommendedName>
        <fullName evidence="11">Mannosyltransferase</fullName>
        <ecNumber evidence="11">2.4.1.-</ecNumber>
    </recommendedName>
</protein>
<feature type="transmembrane region" description="Helical" evidence="11">
    <location>
        <begin position="204"/>
        <end position="223"/>
    </location>
</feature>
<evidence type="ECO:0000256" key="11">
    <source>
        <dbReference type="RuleBase" id="RU363075"/>
    </source>
</evidence>
<feature type="transmembrane region" description="Helical" evidence="11">
    <location>
        <begin position="127"/>
        <end position="152"/>
    </location>
</feature>
<evidence type="ECO:0000313" key="14">
    <source>
        <dbReference type="Proteomes" id="UP000307440"/>
    </source>
</evidence>
<feature type="transmembrane region" description="Helical" evidence="11">
    <location>
        <begin position="164"/>
        <end position="184"/>
    </location>
</feature>
<name>A0A5C3KI29_COPMA</name>
<keyword evidence="4 11" id="KW-0328">Glycosyltransferase</keyword>
<evidence type="ECO:0000256" key="7">
    <source>
        <dbReference type="ARBA" id="ARBA00022824"/>
    </source>
</evidence>
<dbReference type="PANTHER" id="PTHR22760">
    <property type="entry name" value="GLYCOSYLTRANSFERASE"/>
    <property type="match status" value="1"/>
</dbReference>
<dbReference type="Pfam" id="PF03901">
    <property type="entry name" value="Glyco_transf_22"/>
    <property type="match status" value="1"/>
</dbReference>
<comment type="subcellular location">
    <subcellularLocation>
        <location evidence="1 11">Endoplasmic reticulum membrane</location>
        <topology evidence="1 11">Multi-pass membrane protein</topology>
    </subcellularLocation>
</comment>
<feature type="chain" id="PRO_5022753933" description="Mannosyltransferase" evidence="12">
    <location>
        <begin position="26"/>
        <end position="490"/>
    </location>
</feature>
<dbReference type="Proteomes" id="UP000307440">
    <property type="component" value="Unassembled WGS sequence"/>
</dbReference>
<dbReference type="STRING" id="230819.A0A5C3KI29"/>
<sequence length="490" mass="55162">MSNAIYPLLLLIRLFFSLLPSYIHPDEHFQGPEPIAGRVLGWHAHFTWEFTDSQPIRSAFPLLVVYGLPMKLADWLTGGSITPDAMFRCLRIMFFLLSVGLEDWGFYKLLSSSRRKDWNLVLLASCYVTWTFQMHLFSNSIETLLVVWALVFMEELRNPTGNTLWPSALLGFICAFGTFSRVTFPVYVILPAYHLLPALKKRPATFMPLILAGVFTATFCIYLDTQFYGASRPILTPLNSILYNTQSSNLAKHGLDPRWKHIGLNIHLLLGPAMIPLILSTSKAYLNSLPILSSAGALVLLSILPHQEPRFLLPCVPLLLSAITIPRSKIWLAAWIIFNLAQAPIMGAYHQAGIAPATAYINQNTAATDILYWRCYMAPNWLMGPKVRPLDIKDVRSPLEDLIEAIESSGLTCSSRPETKEVYIVAPLDATQLNPLVNDPTKTWKLEKEWSNRLHIGLDYLDWAGDGVVGTIKKIINLRGMVVWKVNPRC</sequence>
<evidence type="ECO:0000256" key="1">
    <source>
        <dbReference type="ARBA" id="ARBA00004477"/>
    </source>
</evidence>
<keyword evidence="7 11" id="KW-0256">Endoplasmic reticulum</keyword>
<evidence type="ECO:0000256" key="4">
    <source>
        <dbReference type="ARBA" id="ARBA00022676"/>
    </source>
</evidence>
<gene>
    <name evidence="13" type="ORF">FA15DRAFT_674062</name>
</gene>
<comment type="caution">
    <text evidence="11">Lacks conserved residue(s) required for the propagation of feature annotation.</text>
</comment>
<keyword evidence="12" id="KW-0732">Signal</keyword>
<dbReference type="EC" id="2.4.1.-" evidence="11"/>
<keyword evidence="3" id="KW-0337">GPI-anchor biosynthesis</keyword>
<keyword evidence="14" id="KW-1185">Reference proteome</keyword>